<dbReference type="Gene3D" id="3.40.710.10">
    <property type="entry name" value="DD-peptidase/beta-lactamase superfamily"/>
    <property type="match status" value="1"/>
</dbReference>
<sequence>MESRSYVGISHALFRCVVLQAMARDFGKERMQEWVNRADYGSKDFSGGIDRLWLNSSLKISPVKDV</sequence>
<name>A0A559JJ49_9BACL</name>
<dbReference type="Proteomes" id="UP000316330">
    <property type="component" value="Unassembled WGS sequence"/>
</dbReference>
<organism evidence="1 2">
    <name type="scientific">Cohnella terricola</name>
    <dbReference type="NCBI Taxonomy" id="1289167"/>
    <lineage>
        <taxon>Bacteria</taxon>
        <taxon>Bacillati</taxon>
        <taxon>Bacillota</taxon>
        <taxon>Bacilli</taxon>
        <taxon>Bacillales</taxon>
        <taxon>Paenibacillaceae</taxon>
        <taxon>Cohnella</taxon>
    </lineage>
</organism>
<gene>
    <name evidence="1" type="ORF">FPZ45_13320</name>
</gene>
<dbReference type="AlphaFoldDB" id="A0A559JJ49"/>
<dbReference type="InterPro" id="IPR012338">
    <property type="entry name" value="Beta-lactam/transpept-like"/>
</dbReference>
<reference evidence="1 2" key="1">
    <citation type="submission" date="2019-07" db="EMBL/GenBank/DDBJ databases">
        <authorList>
            <person name="Kim J."/>
        </authorList>
    </citation>
    <scope>NUCLEOTIDE SEQUENCE [LARGE SCALE GENOMIC DNA]</scope>
    <source>
        <strain evidence="1 2">G13</strain>
    </source>
</reference>
<comment type="caution">
    <text evidence="1">The sequence shown here is derived from an EMBL/GenBank/DDBJ whole genome shotgun (WGS) entry which is preliminary data.</text>
</comment>
<protein>
    <submittedName>
        <fullName evidence="1">Uncharacterized protein</fullName>
    </submittedName>
</protein>
<accession>A0A559JJ49</accession>
<evidence type="ECO:0000313" key="2">
    <source>
        <dbReference type="Proteomes" id="UP000316330"/>
    </source>
</evidence>
<evidence type="ECO:0000313" key="1">
    <source>
        <dbReference type="EMBL" id="TVX99901.1"/>
    </source>
</evidence>
<proteinExistence type="predicted"/>
<dbReference type="EMBL" id="VNJJ01000006">
    <property type="protein sequence ID" value="TVX99901.1"/>
    <property type="molecule type" value="Genomic_DNA"/>
</dbReference>
<keyword evidence="2" id="KW-1185">Reference proteome</keyword>